<proteinExistence type="predicted"/>
<dbReference type="EMBL" id="JACGCI010000071">
    <property type="protein sequence ID" value="KAF6748423.1"/>
    <property type="molecule type" value="Genomic_DNA"/>
</dbReference>
<organism evidence="2 3">
    <name type="scientific">Ephemerocybe angulata</name>
    <dbReference type="NCBI Taxonomy" id="980116"/>
    <lineage>
        <taxon>Eukaryota</taxon>
        <taxon>Fungi</taxon>
        <taxon>Dikarya</taxon>
        <taxon>Basidiomycota</taxon>
        <taxon>Agaricomycotina</taxon>
        <taxon>Agaricomycetes</taxon>
        <taxon>Agaricomycetidae</taxon>
        <taxon>Agaricales</taxon>
        <taxon>Agaricineae</taxon>
        <taxon>Psathyrellaceae</taxon>
        <taxon>Ephemerocybe</taxon>
    </lineage>
</organism>
<evidence type="ECO:0000313" key="2">
    <source>
        <dbReference type="EMBL" id="KAF6748423.1"/>
    </source>
</evidence>
<sequence>MVETALPSHPPAIKVGGRRLSVNTRPKPQASAAEAAAESPTDTKEEGEEESSKKEKKINFDKHAQRKADNTRPTRDTQGNFKSFSGARIAQPAGKAFGI</sequence>
<evidence type="ECO:0000313" key="3">
    <source>
        <dbReference type="Proteomes" id="UP000521943"/>
    </source>
</evidence>
<feature type="region of interest" description="Disordered" evidence="1">
    <location>
        <begin position="1"/>
        <end position="99"/>
    </location>
</feature>
<gene>
    <name evidence="2" type="ORF">DFP72DRAFT_1074317</name>
</gene>
<name>A0A8H6HJZ1_9AGAR</name>
<feature type="compositionally biased region" description="Low complexity" evidence="1">
    <location>
        <begin position="30"/>
        <end position="39"/>
    </location>
</feature>
<dbReference type="OrthoDB" id="3228420at2759"/>
<reference evidence="2 3" key="1">
    <citation type="submission" date="2020-07" db="EMBL/GenBank/DDBJ databases">
        <title>Comparative genomics of pyrophilous fungi reveals a link between fire events and developmental genes.</title>
        <authorList>
            <consortium name="DOE Joint Genome Institute"/>
            <person name="Steindorff A.S."/>
            <person name="Carver A."/>
            <person name="Calhoun S."/>
            <person name="Stillman K."/>
            <person name="Liu H."/>
            <person name="Lipzen A."/>
            <person name="Pangilinan J."/>
            <person name="Labutti K."/>
            <person name="Bruns T.D."/>
            <person name="Grigoriev I.V."/>
        </authorList>
    </citation>
    <scope>NUCLEOTIDE SEQUENCE [LARGE SCALE GENOMIC DNA]</scope>
    <source>
        <strain evidence="2 3">CBS 144469</strain>
    </source>
</reference>
<evidence type="ECO:0008006" key="4">
    <source>
        <dbReference type="Google" id="ProtNLM"/>
    </source>
</evidence>
<evidence type="ECO:0000256" key="1">
    <source>
        <dbReference type="SAM" id="MobiDB-lite"/>
    </source>
</evidence>
<dbReference type="Proteomes" id="UP000521943">
    <property type="component" value="Unassembled WGS sequence"/>
</dbReference>
<dbReference type="AlphaFoldDB" id="A0A8H6HJZ1"/>
<keyword evidence="3" id="KW-1185">Reference proteome</keyword>
<accession>A0A8H6HJZ1</accession>
<protein>
    <recommendedName>
        <fullName evidence="4">PEST proteolytic signal-containing nuclear protein</fullName>
    </recommendedName>
</protein>
<feature type="compositionally biased region" description="Basic and acidic residues" evidence="1">
    <location>
        <begin position="50"/>
        <end position="75"/>
    </location>
</feature>
<comment type="caution">
    <text evidence="2">The sequence shown here is derived from an EMBL/GenBank/DDBJ whole genome shotgun (WGS) entry which is preliminary data.</text>
</comment>